<proteinExistence type="predicted"/>
<gene>
    <name evidence="3" type="ORF">CBW57_09925</name>
</gene>
<name>A0A209A304_YERIN</name>
<dbReference type="RefSeq" id="WP_087815849.1">
    <property type="nucleotide sequence ID" value="NZ_CBCPKE010000027.1"/>
</dbReference>
<feature type="domain" description="GmrSD restriction endonucleases N-terminal" evidence="2">
    <location>
        <begin position="44"/>
        <end position="207"/>
    </location>
</feature>
<dbReference type="GO" id="GO:0004519">
    <property type="term" value="F:endonuclease activity"/>
    <property type="evidence" value="ECO:0007669"/>
    <property type="project" value="InterPro"/>
</dbReference>
<evidence type="ECO:0000259" key="1">
    <source>
        <dbReference type="Pfam" id="PF01844"/>
    </source>
</evidence>
<evidence type="ECO:0000259" key="2">
    <source>
        <dbReference type="Pfam" id="PF03235"/>
    </source>
</evidence>
<feature type="domain" description="HNH" evidence="1">
    <location>
        <begin position="473"/>
        <end position="516"/>
    </location>
</feature>
<dbReference type="GO" id="GO:0008270">
    <property type="term" value="F:zinc ion binding"/>
    <property type="evidence" value="ECO:0007669"/>
    <property type="project" value="InterPro"/>
</dbReference>
<evidence type="ECO:0008006" key="5">
    <source>
        <dbReference type="Google" id="ProtNLM"/>
    </source>
</evidence>
<dbReference type="AlphaFoldDB" id="A0A209A304"/>
<dbReference type="InterPro" id="IPR002711">
    <property type="entry name" value="HNH"/>
</dbReference>
<organism evidence="3 4">
    <name type="scientific">Yersinia intermedia</name>
    <dbReference type="NCBI Taxonomy" id="631"/>
    <lineage>
        <taxon>Bacteria</taxon>
        <taxon>Pseudomonadati</taxon>
        <taxon>Pseudomonadota</taxon>
        <taxon>Gammaproteobacteria</taxon>
        <taxon>Enterobacterales</taxon>
        <taxon>Yersiniaceae</taxon>
        <taxon>Yersinia</taxon>
    </lineage>
</organism>
<accession>A0A209A304</accession>
<sequence>MASRANLVNLDAMIKRADFATKLDEETTFDTIHNISIRDLNDFTNILRKPDFQRETNHWSPDQLVSLLESYVSGDLIPSVILWKSSYIFVIDGGHRLSVLKAWAEDDYGDGHISLKYFGGEISKEQKNIADKTRKLVNSKIGSWAHIRKKLTDDDISFVERNKLSTILTRGLSIQWVKGDADKAEVSFFNINMKGTPLDEVEESLLKSRRKPTSIAARAVIRAGRGHKYWSNFDASASEKIERAASELHSTLFDPELKRPVKTLDLPLGGSRGVRVAIQLLIDFILVANQNNAGDPKSIDKQDDDVDGSATVAVLRKATILANRITGNGNGSLGLHPAVYFYGPTGRHSSPMFLGTIALIAKKLVNNDPVFFKKFTTIRSKLEDILIKDKDLIATILQKHVSRRRVEKYSELLEKLINRLISGADVSETELIIMGDLQGKIVAGTSNNNAKNFSDDSKSQVFIIAALSSAIKCPICHGYLDAEKSISYDHIERARDGGVGSINNCQLTHPYCNQSIKN</sequence>
<evidence type="ECO:0000313" key="4">
    <source>
        <dbReference type="Proteomes" id="UP000196440"/>
    </source>
</evidence>
<dbReference type="Pfam" id="PF03235">
    <property type="entry name" value="GmrSD_N"/>
    <property type="match status" value="1"/>
</dbReference>
<dbReference type="Proteomes" id="UP000196440">
    <property type="component" value="Unassembled WGS sequence"/>
</dbReference>
<dbReference type="Gene3D" id="1.10.30.50">
    <property type="match status" value="1"/>
</dbReference>
<protein>
    <recommendedName>
        <fullName evidence="5">HNH nuclease domain-containing protein</fullName>
    </recommendedName>
</protein>
<evidence type="ECO:0000313" key="3">
    <source>
        <dbReference type="EMBL" id="OVZ87099.1"/>
    </source>
</evidence>
<dbReference type="InterPro" id="IPR003615">
    <property type="entry name" value="HNH_nuc"/>
</dbReference>
<dbReference type="GO" id="GO:0003676">
    <property type="term" value="F:nucleic acid binding"/>
    <property type="evidence" value="ECO:0007669"/>
    <property type="project" value="InterPro"/>
</dbReference>
<dbReference type="CDD" id="cd00085">
    <property type="entry name" value="HNHc"/>
    <property type="match status" value="1"/>
</dbReference>
<dbReference type="Pfam" id="PF01844">
    <property type="entry name" value="HNH"/>
    <property type="match status" value="1"/>
</dbReference>
<comment type="caution">
    <text evidence="3">The sequence shown here is derived from an EMBL/GenBank/DDBJ whole genome shotgun (WGS) entry which is preliminary data.</text>
</comment>
<reference evidence="3 4" key="1">
    <citation type="submission" date="2017-05" db="EMBL/GenBank/DDBJ databases">
        <title>Whole genome sequencing of Yersinia kristensenii.</title>
        <authorList>
            <person name="Campioni F."/>
        </authorList>
    </citation>
    <scope>NUCLEOTIDE SEQUENCE [LARGE SCALE GENOMIC DNA]</scope>
    <source>
        <strain evidence="3 4">CFSAN060536</strain>
    </source>
</reference>
<dbReference type="InterPro" id="IPR004919">
    <property type="entry name" value="GmrSD_N"/>
</dbReference>
<dbReference type="EMBL" id="NHOI01000011">
    <property type="protein sequence ID" value="OVZ87099.1"/>
    <property type="molecule type" value="Genomic_DNA"/>
</dbReference>